<dbReference type="GO" id="GO:0022857">
    <property type="term" value="F:transmembrane transporter activity"/>
    <property type="evidence" value="ECO:0007669"/>
    <property type="project" value="InterPro"/>
</dbReference>
<dbReference type="InterPro" id="IPR011701">
    <property type="entry name" value="MFS"/>
</dbReference>
<feature type="transmembrane region" description="Helical" evidence="1">
    <location>
        <begin position="213"/>
        <end position="233"/>
    </location>
</feature>
<feature type="transmembrane region" description="Helical" evidence="1">
    <location>
        <begin position="148"/>
        <end position="171"/>
    </location>
</feature>
<feature type="transmembrane region" description="Helical" evidence="1">
    <location>
        <begin position="279"/>
        <end position="305"/>
    </location>
</feature>
<dbReference type="AlphaFoldDB" id="A0AA88YQ81"/>
<dbReference type="PANTHER" id="PTHR11360:SF284">
    <property type="entry name" value="EG:103B4.3 PROTEIN-RELATED"/>
    <property type="match status" value="1"/>
</dbReference>
<evidence type="ECO:0000313" key="3">
    <source>
        <dbReference type="Proteomes" id="UP001186944"/>
    </source>
</evidence>
<accession>A0AA88YQ81</accession>
<reference evidence="2" key="1">
    <citation type="submission" date="2019-08" db="EMBL/GenBank/DDBJ databases">
        <title>The improved chromosome-level genome for the pearl oyster Pinctada fucata martensii using PacBio sequencing and Hi-C.</title>
        <authorList>
            <person name="Zheng Z."/>
        </authorList>
    </citation>
    <scope>NUCLEOTIDE SEQUENCE</scope>
    <source>
        <strain evidence="2">ZZ-2019</strain>
        <tissue evidence="2">Adductor muscle</tissue>
    </source>
</reference>
<proteinExistence type="predicted"/>
<keyword evidence="1" id="KW-1133">Transmembrane helix</keyword>
<keyword evidence="1" id="KW-0812">Transmembrane</keyword>
<dbReference type="Pfam" id="PF07690">
    <property type="entry name" value="MFS_1"/>
    <property type="match status" value="1"/>
</dbReference>
<evidence type="ECO:0000313" key="2">
    <source>
        <dbReference type="EMBL" id="KAK3105379.1"/>
    </source>
</evidence>
<keyword evidence="1" id="KW-0472">Membrane</keyword>
<dbReference type="SUPFAM" id="SSF103473">
    <property type="entry name" value="MFS general substrate transporter"/>
    <property type="match status" value="1"/>
</dbReference>
<gene>
    <name evidence="2" type="ORF">FSP39_023777</name>
</gene>
<dbReference type="Proteomes" id="UP001186944">
    <property type="component" value="Unassembled WGS sequence"/>
</dbReference>
<name>A0AA88YQ81_PINIB</name>
<protein>
    <recommendedName>
        <fullName evidence="4">Monocarboxylate transporter 12</fullName>
    </recommendedName>
</protein>
<dbReference type="InterPro" id="IPR036259">
    <property type="entry name" value="MFS_trans_sf"/>
</dbReference>
<organism evidence="2 3">
    <name type="scientific">Pinctada imbricata</name>
    <name type="common">Atlantic pearl-oyster</name>
    <name type="synonym">Pinctada martensii</name>
    <dbReference type="NCBI Taxonomy" id="66713"/>
    <lineage>
        <taxon>Eukaryota</taxon>
        <taxon>Metazoa</taxon>
        <taxon>Spiralia</taxon>
        <taxon>Lophotrochozoa</taxon>
        <taxon>Mollusca</taxon>
        <taxon>Bivalvia</taxon>
        <taxon>Autobranchia</taxon>
        <taxon>Pteriomorphia</taxon>
        <taxon>Pterioida</taxon>
        <taxon>Pterioidea</taxon>
        <taxon>Pteriidae</taxon>
        <taxon>Pinctada</taxon>
    </lineage>
</organism>
<feature type="transmembrane region" description="Helical" evidence="1">
    <location>
        <begin position="239"/>
        <end position="258"/>
    </location>
</feature>
<evidence type="ECO:0008006" key="4">
    <source>
        <dbReference type="Google" id="ProtNLM"/>
    </source>
</evidence>
<dbReference type="EMBL" id="VSWD01000004">
    <property type="protein sequence ID" value="KAK3105379.1"/>
    <property type="molecule type" value="Genomic_DNA"/>
</dbReference>
<feature type="transmembrane region" description="Helical" evidence="1">
    <location>
        <begin position="60"/>
        <end position="79"/>
    </location>
</feature>
<feature type="transmembrane region" description="Helical" evidence="1">
    <location>
        <begin position="85"/>
        <end position="106"/>
    </location>
</feature>
<keyword evidence="3" id="KW-1185">Reference proteome</keyword>
<comment type="caution">
    <text evidence="2">The sequence shown here is derived from an EMBL/GenBank/DDBJ whole genome shotgun (WGS) entry which is preliminary data.</text>
</comment>
<evidence type="ECO:0000256" key="1">
    <source>
        <dbReference type="SAM" id="Phobius"/>
    </source>
</evidence>
<feature type="transmembrane region" description="Helical" evidence="1">
    <location>
        <begin position="20"/>
        <end position="48"/>
    </location>
</feature>
<dbReference type="PANTHER" id="PTHR11360">
    <property type="entry name" value="MONOCARBOXYLATE TRANSPORTER"/>
    <property type="match status" value="1"/>
</dbReference>
<dbReference type="InterPro" id="IPR050327">
    <property type="entry name" value="Proton-linked_MCT"/>
</dbReference>
<dbReference type="Gene3D" id="1.20.1250.20">
    <property type="entry name" value="MFS general substrate transporter like domains"/>
    <property type="match status" value="1"/>
</dbReference>
<sequence>MLGSVLATVGLVISAFVDRLIYVILSFGVLSGLGGGLCYSSSVVVIGYNFEKHRNMASGIAVSGCGVGAFALAPIMQMAKDTYGYSGLCLMCGALTSHYFLFGALCRPSVLERKRQHSEKNNHTDKAIGKKMCSACIQSVKVLSNIPFLFLFGSMTSYCIGIYLMYVHFSSLAIQQGTPETEAAYLLSVSGMCNAISRFLVGMASNSDNINELLLYSGSFSLLGIAGVLFPLYSDTFGGQMAFVIMLGTYSGCCYSLLNSITIKLVGIEDLAAAFGMEMFGAGIGSVIGPTFAGFTVLLGGLLGWSVACFDNGKASRIDGHRAEETIIVTLNESEKTIHKDEFEFDTHESKDCDKFLEH</sequence>